<evidence type="ECO:0000256" key="3">
    <source>
        <dbReference type="ARBA" id="ARBA00022833"/>
    </source>
</evidence>
<sequence>MEDELRCPVCKELFHNPVLMPCYHALCLNCAVALTVPAANNGGAQEPLAEEIDKLSILSETDSGVVCTSRPNSYVGTPNIQGILFPPLTSSALALACPVCNKTVYFDENGAHNLPKYKAMQNIVDKYGESKELSPKCELCKEPARQATVLCEQCEVHYCDECRENCHPARGGLAKHTLTAPGRAALRTRDTAREILCMDHSEEPLSYYCMLCKQAVCAHCRDVRHASHDVQAINTMCKAQKVSRLSIFVNISSVLDRYLYSSLPYHHRCKA</sequence>
<evidence type="ECO:0000313" key="6">
    <source>
        <dbReference type="EMBL" id="CAH1407569.1"/>
    </source>
</evidence>
<dbReference type="Gene3D" id="3.30.40.10">
    <property type="entry name" value="Zinc/RING finger domain, C3HC4 (zinc finger)"/>
    <property type="match status" value="1"/>
</dbReference>
<feature type="domain" description="B box-type" evidence="5">
    <location>
        <begin position="192"/>
        <end position="233"/>
    </location>
</feature>
<keyword evidence="3" id="KW-0862">Zinc</keyword>
<evidence type="ECO:0000256" key="1">
    <source>
        <dbReference type="ARBA" id="ARBA00022723"/>
    </source>
</evidence>
<dbReference type="PANTHER" id="PTHR25462:SF306">
    <property type="entry name" value="TRIPARTITE MOTIF CONTAINING 9"/>
    <property type="match status" value="1"/>
</dbReference>
<reference evidence="6" key="1">
    <citation type="submission" date="2022-01" db="EMBL/GenBank/DDBJ databases">
        <authorList>
            <person name="King R."/>
        </authorList>
    </citation>
    <scope>NUCLEOTIDE SEQUENCE</scope>
</reference>
<dbReference type="Gene3D" id="4.10.830.40">
    <property type="match status" value="1"/>
</dbReference>
<dbReference type="Proteomes" id="UP001152798">
    <property type="component" value="Chromosome 7"/>
</dbReference>
<evidence type="ECO:0000259" key="5">
    <source>
        <dbReference type="PROSITE" id="PS50119"/>
    </source>
</evidence>
<evidence type="ECO:0000256" key="2">
    <source>
        <dbReference type="ARBA" id="ARBA00022771"/>
    </source>
</evidence>
<dbReference type="PANTHER" id="PTHR25462">
    <property type="entry name" value="BONUS, ISOFORM C-RELATED"/>
    <property type="match status" value="1"/>
</dbReference>
<organism evidence="6 7">
    <name type="scientific">Nezara viridula</name>
    <name type="common">Southern green stink bug</name>
    <name type="synonym">Cimex viridulus</name>
    <dbReference type="NCBI Taxonomy" id="85310"/>
    <lineage>
        <taxon>Eukaryota</taxon>
        <taxon>Metazoa</taxon>
        <taxon>Ecdysozoa</taxon>
        <taxon>Arthropoda</taxon>
        <taxon>Hexapoda</taxon>
        <taxon>Insecta</taxon>
        <taxon>Pterygota</taxon>
        <taxon>Neoptera</taxon>
        <taxon>Paraneoptera</taxon>
        <taxon>Hemiptera</taxon>
        <taxon>Heteroptera</taxon>
        <taxon>Panheteroptera</taxon>
        <taxon>Pentatomomorpha</taxon>
        <taxon>Pentatomoidea</taxon>
        <taxon>Pentatomidae</taxon>
        <taxon>Pentatominae</taxon>
        <taxon>Nezara</taxon>
    </lineage>
</organism>
<name>A0A9P0HSX7_NEZVI</name>
<dbReference type="SMART" id="SM00336">
    <property type="entry name" value="BBOX"/>
    <property type="match status" value="2"/>
</dbReference>
<keyword evidence="1" id="KW-0479">Metal-binding</keyword>
<dbReference type="Gene3D" id="3.30.160.60">
    <property type="entry name" value="Classic Zinc Finger"/>
    <property type="match status" value="1"/>
</dbReference>
<dbReference type="EMBL" id="OV725083">
    <property type="protein sequence ID" value="CAH1407569.1"/>
    <property type="molecule type" value="Genomic_DNA"/>
</dbReference>
<gene>
    <name evidence="6" type="ORF">NEZAVI_LOCUS15259</name>
</gene>
<dbReference type="SUPFAM" id="SSF57845">
    <property type="entry name" value="B-box zinc-binding domain"/>
    <property type="match status" value="1"/>
</dbReference>
<dbReference type="Pfam" id="PF00643">
    <property type="entry name" value="zf-B_box"/>
    <property type="match status" value="1"/>
</dbReference>
<dbReference type="Pfam" id="PF13445">
    <property type="entry name" value="zf-RING_UBOX"/>
    <property type="match status" value="1"/>
</dbReference>
<keyword evidence="7" id="KW-1185">Reference proteome</keyword>
<dbReference type="InterPro" id="IPR013083">
    <property type="entry name" value="Znf_RING/FYVE/PHD"/>
</dbReference>
<protein>
    <recommendedName>
        <fullName evidence="5">B box-type domain-containing protein</fullName>
    </recommendedName>
</protein>
<dbReference type="OrthoDB" id="295536at2759"/>
<dbReference type="SMART" id="SM00184">
    <property type="entry name" value="RING"/>
    <property type="match status" value="1"/>
</dbReference>
<evidence type="ECO:0000313" key="7">
    <source>
        <dbReference type="Proteomes" id="UP001152798"/>
    </source>
</evidence>
<dbReference type="GO" id="GO:0061630">
    <property type="term" value="F:ubiquitin protein ligase activity"/>
    <property type="evidence" value="ECO:0007669"/>
    <property type="project" value="TreeGrafter"/>
</dbReference>
<dbReference type="InterPro" id="IPR047153">
    <property type="entry name" value="TRIM45/56/19-like"/>
</dbReference>
<dbReference type="SUPFAM" id="SSF57850">
    <property type="entry name" value="RING/U-box"/>
    <property type="match status" value="1"/>
</dbReference>
<proteinExistence type="predicted"/>
<dbReference type="InterPro" id="IPR027370">
    <property type="entry name" value="Znf-RING_euk"/>
</dbReference>
<evidence type="ECO:0000256" key="4">
    <source>
        <dbReference type="PROSITE-ProRule" id="PRU00024"/>
    </source>
</evidence>
<dbReference type="PROSITE" id="PS50119">
    <property type="entry name" value="ZF_BBOX"/>
    <property type="match status" value="1"/>
</dbReference>
<dbReference type="GO" id="GO:0008270">
    <property type="term" value="F:zinc ion binding"/>
    <property type="evidence" value="ECO:0007669"/>
    <property type="project" value="UniProtKB-KW"/>
</dbReference>
<dbReference type="InterPro" id="IPR001841">
    <property type="entry name" value="Znf_RING"/>
</dbReference>
<dbReference type="InterPro" id="IPR000315">
    <property type="entry name" value="Znf_B-box"/>
</dbReference>
<dbReference type="AlphaFoldDB" id="A0A9P0HSX7"/>
<accession>A0A9P0HSX7</accession>
<keyword evidence="2 4" id="KW-0863">Zinc-finger</keyword>